<dbReference type="PANTHER" id="PTHR23033:SF47">
    <property type="entry name" value="APPLE DOMAIN-CONTAINING PROTEIN-RELATED"/>
    <property type="match status" value="1"/>
</dbReference>
<keyword evidence="6 7" id="KW-0472">Membrane</keyword>
<evidence type="ECO:0000256" key="5">
    <source>
        <dbReference type="ARBA" id="ARBA00022989"/>
    </source>
</evidence>
<dbReference type="EMBL" id="MU004190">
    <property type="protein sequence ID" value="KAF2495003.1"/>
    <property type="molecule type" value="Genomic_DNA"/>
</dbReference>
<comment type="similarity">
    <text evidence="2">Belongs to the glycosyltransferase 31 family. Beta3-Gal-T subfamily.</text>
</comment>
<reference evidence="8" key="1">
    <citation type="journal article" date="2020" name="Stud. Mycol.">
        <title>101 Dothideomycetes genomes: a test case for predicting lifestyles and emergence of pathogens.</title>
        <authorList>
            <person name="Haridas S."/>
            <person name="Albert R."/>
            <person name="Binder M."/>
            <person name="Bloem J."/>
            <person name="Labutti K."/>
            <person name="Salamov A."/>
            <person name="Andreopoulos B."/>
            <person name="Baker S."/>
            <person name="Barry K."/>
            <person name="Bills G."/>
            <person name="Bluhm B."/>
            <person name="Cannon C."/>
            <person name="Castanera R."/>
            <person name="Culley D."/>
            <person name="Daum C."/>
            <person name="Ezra D."/>
            <person name="Gonzalez J."/>
            <person name="Henrissat B."/>
            <person name="Kuo A."/>
            <person name="Liang C."/>
            <person name="Lipzen A."/>
            <person name="Lutzoni F."/>
            <person name="Magnuson J."/>
            <person name="Mondo S."/>
            <person name="Nolan M."/>
            <person name="Ohm R."/>
            <person name="Pangilinan J."/>
            <person name="Park H.-J."/>
            <person name="Ramirez L."/>
            <person name="Alfaro M."/>
            <person name="Sun H."/>
            <person name="Tritt A."/>
            <person name="Yoshinaga Y."/>
            <person name="Zwiers L.-H."/>
            <person name="Turgeon B."/>
            <person name="Goodwin S."/>
            <person name="Spatafora J."/>
            <person name="Crous P."/>
            <person name="Grigoriev I."/>
        </authorList>
    </citation>
    <scope>NUCLEOTIDE SEQUENCE</scope>
    <source>
        <strain evidence="8">CBS 269.34</strain>
    </source>
</reference>
<keyword evidence="9" id="KW-1185">Reference proteome</keyword>
<evidence type="ECO:0000256" key="3">
    <source>
        <dbReference type="ARBA" id="ARBA00022692"/>
    </source>
</evidence>
<proteinExistence type="inferred from homology"/>
<dbReference type="InterPro" id="IPR026050">
    <property type="entry name" value="C1GALT1/C1GALT1_chp1"/>
</dbReference>
<keyword evidence="3 7" id="KW-0812">Transmembrane</keyword>
<comment type="subcellular location">
    <subcellularLocation>
        <location evidence="1">Membrane</location>
        <topology evidence="1">Single-pass type II membrane protein</topology>
    </subcellularLocation>
</comment>
<evidence type="ECO:0008006" key="10">
    <source>
        <dbReference type="Google" id="ProtNLM"/>
    </source>
</evidence>
<dbReference type="GO" id="GO:0016020">
    <property type="term" value="C:membrane"/>
    <property type="evidence" value="ECO:0007669"/>
    <property type="project" value="UniProtKB-SubCell"/>
</dbReference>
<dbReference type="AlphaFoldDB" id="A0A6A6QTF5"/>
<dbReference type="Gene3D" id="3.90.550.50">
    <property type="match status" value="1"/>
</dbReference>
<evidence type="ECO:0000313" key="9">
    <source>
        <dbReference type="Proteomes" id="UP000799750"/>
    </source>
</evidence>
<feature type="transmembrane region" description="Helical" evidence="7">
    <location>
        <begin position="12"/>
        <end position="31"/>
    </location>
</feature>
<dbReference type="PANTHER" id="PTHR23033">
    <property type="entry name" value="BETA1,3-GALACTOSYLTRANSFERASE"/>
    <property type="match status" value="1"/>
</dbReference>
<protein>
    <recommendedName>
        <fullName evidence="10">Glycosyltransferase family 31 protein</fullName>
    </recommendedName>
</protein>
<evidence type="ECO:0000256" key="4">
    <source>
        <dbReference type="ARBA" id="ARBA00022968"/>
    </source>
</evidence>
<evidence type="ECO:0000256" key="2">
    <source>
        <dbReference type="ARBA" id="ARBA00006462"/>
    </source>
</evidence>
<keyword evidence="5 7" id="KW-1133">Transmembrane helix</keyword>
<name>A0A6A6QTF5_9PEZI</name>
<keyword evidence="4" id="KW-0735">Signal-anchor</keyword>
<evidence type="ECO:0000256" key="7">
    <source>
        <dbReference type="SAM" id="Phobius"/>
    </source>
</evidence>
<dbReference type="Proteomes" id="UP000799750">
    <property type="component" value="Unassembled WGS sequence"/>
</dbReference>
<gene>
    <name evidence="8" type="ORF">BU16DRAFT_51979</name>
</gene>
<sequence>MIISPARGGTAKIVIALAAGCILLFLWNFALPHYSSTIIHPENGGKAKPTGAEDEYKPGEFFQDAKPANASRTVELNDTPPQEEIQEIAKKPTPTPVPAHEETATNTKCSEVKGADDVMVVLKTSAAEIYDKLPEHLLTLLACAPHHAIFSDLAGTFSGHNVYDALENVTAETRKEHDEFRFYDKIQQYGTEAQHLANLKGDTSKDLDKWKFLPMVYRAYKLRPATKFFVFIEDDTSLSWTNLLQWLSRLDARIPLYAGAPSNVGDLRFAQRGGGYLISNAAMKLYANAYEQRYATKWEKRTASECCGDVMLAIALDDAHVEFYSAFPLLQGESVASLDWTDRHWCAPAVSWHHMDSNEIDMVWNFQQSWVKDHGWQTPYLVKHAFTSFVSPRLSPDRAAWDNLSQDTRIKKPADNAAIEDTVNWNGLSEAEKNATASFANCRKQCEAKEQCLQYKYRQGEKECVLGNVVRLGSAISEGGDKDTRSGWVVDRVNDMVKKWEPCAEPSWKFNQ</sequence>
<evidence type="ECO:0000313" key="8">
    <source>
        <dbReference type="EMBL" id="KAF2495003.1"/>
    </source>
</evidence>
<accession>A0A6A6QTF5</accession>
<evidence type="ECO:0000256" key="6">
    <source>
        <dbReference type="ARBA" id="ARBA00023136"/>
    </source>
</evidence>
<dbReference type="OrthoDB" id="414175at2759"/>
<evidence type="ECO:0000256" key="1">
    <source>
        <dbReference type="ARBA" id="ARBA00004606"/>
    </source>
</evidence>
<organism evidence="8 9">
    <name type="scientific">Lophium mytilinum</name>
    <dbReference type="NCBI Taxonomy" id="390894"/>
    <lineage>
        <taxon>Eukaryota</taxon>
        <taxon>Fungi</taxon>
        <taxon>Dikarya</taxon>
        <taxon>Ascomycota</taxon>
        <taxon>Pezizomycotina</taxon>
        <taxon>Dothideomycetes</taxon>
        <taxon>Pleosporomycetidae</taxon>
        <taxon>Mytilinidiales</taxon>
        <taxon>Mytilinidiaceae</taxon>
        <taxon>Lophium</taxon>
    </lineage>
</organism>